<dbReference type="Proteomes" id="UP001194746">
    <property type="component" value="Unassembled WGS sequence"/>
</dbReference>
<dbReference type="AlphaFoldDB" id="A0AAD4CZE2"/>
<dbReference type="Pfam" id="PF07859">
    <property type="entry name" value="Abhydrolase_3"/>
    <property type="match status" value="1"/>
</dbReference>
<dbReference type="InterPro" id="IPR013094">
    <property type="entry name" value="AB_hydrolase_3"/>
</dbReference>
<keyword evidence="4" id="KW-1185">Reference proteome</keyword>
<protein>
    <recommendedName>
        <fullName evidence="2">Alpha/beta hydrolase fold-3 domain-containing protein</fullName>
    </recommendedName>
</protein>
<organism evidence="3 4">
    <name type="scientific">Aspergillus nanangensis</name>
    <dbReference type="NCBI Taxonomy" id="2582783"/>
    <lineage>
        <taxon>Eukaryota</taxon>
        <taxon>Fungi</taxon>
        <taxon>Dikarya</taxon>
        <taxon>Ascomycota</taxon>
        <taxon>Pezizomycotina</taxon>
        <taxon>Eurotiomycetes</taxon>
        <taxon>Eurotiomycetidae</taxon>
        <taxon>Eurotiales</taxon>
        <taxon>Aspergillaceae</taxon>
        <taxon>Aspergillus</taxon>
        <taxon>Aspergillus subgen. Circumdati</taxon>
    </lineage>
</organism>
<reference evidence="3" key="1">
    <citation type="journal article" date="2019" name="Beilstein J. Org. Chem.">
        <title>Nanangenines: drimane sesquiterpenoids as the dominant metabolite cohort of a novel Australian fungus, Aspergillus nanangensis.</title>
        <authorList>
            <person name="Lacey H.J."/>
            <person name="Gilchrist C.L.M."/>
            <person name="Crombie A."/>
            <person name="Kalaitzis J.A."/>
            <person name="Vuong D."/>
            <person name="Rutledge P.J."/>
            <person name="Turner P."/>
            <person name="Pitt J.I."/>
            <person name="Lacey E."/>
            <person name="Chooi Y.H."/>
            <person name="Piggott A.M."/>
        </authorList>
    </citation>
    <scope>NUCLEOTIDE SEQUENCE</scope>
    <source>
        <strain evidence="3">MST-FP2251</strain>
    </source>
</reference>
<keyword evidence="1" id="KW-0378">Hydrolase</keyword>
<evidence type="ECO:0000256" key="1">
    <source>
        <dbReference type="ARBA" id="ARBA00022801"/>
    </source>
</evidence>
<dbReference type="GO" id="GO:0016787">
    <property type="term" value="F:hydrolase activity"/>
    <property type="evidence" value="ECO:0007669"/>
    <property type="project" value="UniProtKB-KW"/>
</dbReference>
<sequence length="393" mass="44214">MDTIAEPNPVPTITVGDIFQTGLTLCIRLPWTVIATLCRRWSPWSTYKPPPLREHLFRHVMTCFGNKIPLSIWQRFSGDHAGDNLATSIRYAHLHPQLFQSVRTPSFAGYWICRGLAADPIAPRDADVVILHCHGGGYVAGHPSACAPELALSAEILHRRGLTAAIFSLDYTLAPKARFPRQREEILAVYDWLCGEMGVNNGRIVVMGDSAGGHLVVSLLVGLYQRSRERGLAAGKPRAALLISPWLNLHTDHPKMMALHWEERLFKMSLDSYREMLFRGVEDPELDRVYGNFGAAEEMRGSWQEILPSRTWVSAGEDELAFRYDMEDFVEAARRDGAEVAFDVEQGKDHTWQCSEAYQQHAQLLGATMDVDDANVMAGYRRVAREIVRRCVV</sequence>
<dbReference type="InterPro" id="IPR029058">
    <property type="entry name" value="AB_hydrolase_fold"/>
</dbReference>
<reference evidence="3" key="2">
    <citation type="submission" date="2020-02" db="EMBL/GenBank/DDBJ databases">
        <authorList>
            <person name="Gilchrist C.L.M."/>
            <person name="Chooi Y.-H."/>
        </authorList>
    </citation>
    <scope>NUCLEOTIDE SEQUENCE</scope>
    <source>
        <strain evidence="3">MST-FP2251</strain>
    </source>
</reference>
<feature type="domain" description="Alpha/beta hydrolase fold-3" evidence="2">
    <location>
        <begin position="130"/>
        <end position="353"/>
    </location>
</feature>
<evidence type="ECO:0000259" key="2">
    <source>
        <dbReference type="Pfam" id="PF07859"/>
    </source>
</evidence>
<evidence type="ECO:0000313" key="3">
    <source>
        <dbReference type="EMBL" id="KAF9895327.1"/>
    </source>
</evidence>
<dbReference type="InterPro" id="IPR050300">
    <property type="entry name" value="GDXG_lipolytic_enzyme"/>
</dbReference>
<dbReference type="SUPFAM" id="SSF53474">
    <property type="entry name" value="alpha/beta-Hydrolases"/>
    <property type="match status" value="1"/>
</dbReference>
<evidence type="ECO:0000313" key="4">
    <source>
        <dbReference type="Proteomes" id="UP001194746"/>
    </source>
</evidence>
<dbReference type="PANTHER" id="PTHR48081:SF11">
    <property type="entry name" value="ALPHA_BETA HYDROLASE FOLD-3 DOMAIN-CONTAINING PROTEIN-RELATED"/>
    <property type="match status" value="1"/>
</dbReference>
<proteinExistence type="predicted"/>
<name>A0AAD4CZE2_ASPNN</name>
<gene>
    <name evidence="3" type="ORF">FE257_000231</name>
</gene>
<accession>A0AAD4CZE2</accession>
<comment type="caution">
    <text evidence="3">The sequence shown here is derived from an EMBL/GenBank/DDBJ whole genome shotgun (WGS) entry which is preliminary data.</text>
</comment>
<dbReference type="Gene3D" id="3.40.50.1820">
    <property type="entry name" value="alpha/beta hydrolase"/>
    <property type="match status" value="1"/>
</dbReference>
<dbReference type="PANTHER" id="PTHR48081">
    <property type="entry name" value="AB HYDROLASE SUPERFAMILY PROTEIN C4A8.06C"/>
    <property type="match status" value="1"/>
</dbReference>
<dbReference type="EMBL" id="VCAU01000001">
    <property type="protein sequence ID" value="KAF9895327.1"/>
    <property type="molecule type" value="Genomic_DNA"/>
</dbReference>